<protein>
    <submittedName>
        <fullName evidence="2">HEPN domain-containing protein</fullName>
    </submittedName>
</protein>
<evidence type="ECO:0000313" key="2">
    <source>
        <dbReference type="EMBL" id="TFD94690.1"/>
    </source>
</evidence>
<feature type="domain" description="HEPN" evidence="1">
    <location>
        <begin position="19"/>
        <end position="123"/>
    </location>
</feature>
<keyword evidence="3" id="KW-1185">Reference proteome</keyword>
<dbReference type="AlphaFoldDB" id="A0A4Y8KZ51"/>
<reference evidence="2 3" key="1">
    <citation type="submission" date="2019-03" db="EMBL/GenBank/DDBJ databases">
        <title>San Antonio Military Medical Center submission to MRSN (WRAIR), pending publication.</title>
        <authorList>
            <person name="Blyth D.M."/>
            <person name="Mccarthy S.L."/>
            <person name="Schall S.E."/>
            <person name="Stam J.A."/>
            <person name="Ong A.C."/>
            <person name="Mcgann P.T."/>
        </authorList>
    </citation>
    <scope>NUCLEOTIDE SEQUENCE [LARGE SCALE GENOMIC DNA]</scope>
    <source>
        <strain evidence="2 3">MRSN571793</strain>
    </source>
</reference>
<gene>
    <name evidence="2" type="ORF">E2605_15105</name>
</gene>
<evidence type="ECO:0000313" key="3">
    <source>
        <dbReference type="Proteomes" id="UP000297861"/>
    </source>
</evidence>
<evidence type="ECO:0000259" key="1">
    <source>
        <dbReference type="Pfam" id="PF05168"/>
    </source>
</evidence>
<accession>A0A4Y8KZ51</accession>
<dbReference type="Pfam" id="PF05168">
    <property type="entry name" value="HEPN"/>
    <property type="match status" value="1"/>
</dbReference>
<dbReference type="Proteomes" id="UP000297861">
    <property type="component" value="Unassembled WGS sequence"/>
</dbReference>
<dbReference type="STRING" id="1121485.GCA_000426485_01685"/>
<dbReference type="Gene3D" id="1.20.120.330">
    <property type="entry name" value="Nucleotidyltransferases domain 2"/>
    <property type="match status" value="1"/>
</dbReference>
<dbReference type="EMBL" id="SOML01000010">
    <property type="protein sequence ID" value="TFD94690.1"/>
    <property type="molecule type" value="Genomic_DNA"/>
</dbReference>
<dbReference type="InterPro" id="IPR007842">
    <property type="entry name" value="HEPN_dom"/>
</dbReference>
<proteinExistence type="predicted"/>
<sequence>MINVEYDYSVESLFENDYRDAQAYHKRALQFRDSGQAFSLVFNIASVALERYLVAICELYGEEPMNHNFISLMMAVDKLIDTPKEFSKEVKSLDQIFGICFLEDYFHGTPTQEDAEKTLRLCDEAGNLFDKEKIKEVKESLM</sequence>
<name>A0A4Y8KZ51_9BACT</name>
<dbReference type="OrthoDB" id="2611871at2"/>
<organism evidence="2 3">
    <name type="scientific">Dysgonomonas capnocytophagoides</name>
    <dbReference type="NCBI Taxonomy" id="45254"/>
    <lineage>
        <taxon>Bacteria</taxon>
        <taxon>Pseudomonadati</taxon>
        <taxon>Bacteroidota</taxon>
        <taxon>Bacteroidia</taxon>
        <taxon>Bacteroidales</taxon>
        <taxon>Dysgonomonadaceae</taxon>
        <taxon>Dysgonomonas</taxon>
    </lineage>
</organism>
<comment type="caution">
    <text evidence="2">The sequence shown here is derived from an EMBL/GenBank/DDBJ whole genome shotgun (WGS) entry which is preliminary data.</text>
</comment>
<dbReference type="SUPFAM" id="SSF81593">
    <property type="entry name" value="Nucleotidyltransferase substrate binding subunit/domain"/>
    <property type="match status" value="1"/>
</dbReference>
<dbReference type="RefSeq" id="WP_026625680.1">
    <property type="nucleotide sequence ID" value="NZ_JAWZLG010000086.1"/>
</dbReference>